<dbReference type="GO" id="GO:0000347">
    <property type="term" value="C:THO complex"/>
    <property type="evidence" value="ECO:0007669"/>
    <property type="project" value="UniProtKB-ARBA"/>
</dbReference>
<dbReference type="EMBL" id="JAJSOW010000002">
    <property type="protein sequence ID" value="KAI9197600.1"/>
    <property type="molecule type" value="Genomic_DNA"/>
</dbReference>
<evidence type="ECO:0000256" key="3">
    <source>
        <dbReference type="ARBA" id="ARBA00022840"/>
    </source>
</evidence>
<proteinExistence type="inferred from homology"/>
<dbReference type="InterPro" id="IPR001208">
    <property type="entry name" value="MCM_dom"/>
</dbReference>
<evidence type="ECO:0000256" key="4">
    <source>
        <dbReference type="RuleBase" id="RU004070"/>
    </source>
</evidence>
<name>A0AAD5P3I8_ACENE</name>
<dbReference type="PROSITE" id="PS00847">
    <property type="entry name" value="MCM_1"/>
    <property type="match status" value="1"/>
</dbReference>
<dbReference type="PANTHER" id="PTHR11630:SF43">
    <property type="entry name" value="DNA REPLICATION LICENSING FACTOR MCM6"/>
    <property type="match status" value="1"/>
</dbReference>
<dbReference type="PANTHER" id="PTHR11630">
    <property type="entry name" value="DNA REPLICATION LICENSING FACTOR MCM FAMILY MEMBER"/>
    <property type="match status" value="1"/>
</dbReference>
<dbReference type="Proteomes" id="UP001064489">
    <property type="component" value="Chromosome 13"/>
</dbReference>
<dbReference type="InterPro" id="IPR031327">
    <property type="entry name" value="MCM"/>
</dbReference>
<gene>
    <name evidence="6" type="ORF">LWI28_001350</name>
</gene>
<dbReference type="SUPFAM" id="SSF52540">
    <property type="entry name" value="P-loop containing nucleoside triphosphate hydrolases"/>
    <property type="match status" value="1"/>
</dbReference>
<dbReference type="InterPro" id="IPR027417">
    <property type="entry name" value="P-loop_NTPase"/>
</dbReference>
<dbReference type="GO" id="GO:0003697">
    <property type="term" value="F:single-stranded DNA binding"/>
    <property type="evidence" value="ECO:0007669"/>
    <property type="project" value="TreeGrafter"/>
</dbReference>
<dbReference type="EC" id="3.6.4.12" evidence="1"/>
<evidence type="ECO:0000256" key="1">
    <source>
        <dbReference type="ARBA" id="ARBA00012551"/>
    </source>
</evidence>
<dbReference type="SMART" id="SM00350">
    <property type="entry name" value="MCM"/>
    <property type="match status" value="1"/>
</dbReference>
<evidence type="ECO:0000256" key="2">
    <source>
        <dbReference type="ARBA" id="ARBA00022741"/>
    </source>
</evidence>
<protein>
    <recommendedName>
        <fullName evidence="1">DNA helicase</fullName>
        <ecNumber evidence="1">3.6.4.12</ecNumber>
    </recommendedName>
</protein>
<dbReference type="GO" id="GO:1902969">
    <property type="term" value="P:mitotic DNA replication"/>
    <property type="evidence" value="ECO:0007669"/>
    <property type="project" value="TreeGrafter"/>
</dbReference>
<evidence type="ECO:0000313" key="6">
    <source>
        <dbReference type="EMBL" id="KAI9197600.1"/>
    </source>
</evidence>
<dbReference type="Pfam" id="PF00493">
    <property type="entry name" value="MCM"/>
    <property type="match status" value="1"/>
</dbReference>
<accession>A0AAD5P3I8</accession>
<dbReference type="GO" id="GO:0042555">
    <property type="term" value="C:MCM complex"/>
    <property type="evidence" value="ECO:0007669"/>
    <property type="project" value="TreeGrafter"/>
</dbReference>
<dbReference type="GO" id="GO:0005524">
    <property type="term" value="F:ATP binding"/>
    <property type="evidence" value="ECO:0007669"/>
    <property type="project" value="UniProtKB-KW"/>
</dbReference>
<dbReference type="Gene3D" id="3.40.50.300">
    <property type="entry name" value="P-loop containing nucleotide triphosphate hydrolases"/>
    <property type="match status" value="1"/>
</dbReference>
<evidence type="ECO:0000313" key="7">
    <source>
        <dbReference type="Proteomes" id="UP001064489"/>
    </source>
</evidence>
<dbReference type="GO" id="GO:1990518">
    <property type="term" value="F:single-stranded 3'-5' DNA helicase activity"/>
    <property type="evidence" value="ECO:0007669"/>
    <property type="project" value="TreeGrafter"/>
</dbReference>
<keyword evidence="4" id="KW-0238">DNA-binding</keyword>
<evidence type="ECO:0000259" key="5">
    <source>
        <dbReference type="PROSITE" id="PS50051"/>
    </source>
</evidence>
<dbReference type="PRINTS" id="PR01657">
    <property type="entry name" value="MCMFAMILY"/>
</dbReference>
<organism evidence="6 7">
    <name type="scientific">Acer negundo</name>
    <name type="common">Box elder</name>
    <dbReference type="NCBI Taxonomy" id="4023"/>
    <lineage>
        <taxon>Eukaryota</taxon>
        <taxon>Viridiplantae</taxon>
        <taxon>Streptophyta</taxon>
        <taxon>Embryophyta</taxon>
        <taxon>Tracheophyta</taxon>
        <taxon>Spermatophyta</taxon>
        <taxon>Magnoliopsida</taxon>
        <taxon>eudicotyledons</taxon>
        <taxon>Gunneridae</taxon>
        <taxon>Pentapetalae</taxon>
        <taxon>rosids</taxon>
        <taxon>malvids</taxon>
        <taxon>Sapindales</taxon>
        <taxon>Sapindaceae</taxon>
        <taxon>Hippocastanoideae</taxon>
        <taxon>Acereae</taxon>
        <taxon>Acer</taxon>
    </lineage>
</organism>
<dbReference type="AlphaFoldDB" id="A0AAD5P3I8"/>
<dbReference type="PROSITE" id="PS50051">
    <property type="entry name" value="MCM_2"/>
    <property type="match status" value="1"/>
</dbReference>
<keyword evidence="7" id="KW-1185">Reference proteome</keyword>
<feature type="domain" description="MCM C-terminal AAA(+) ATPase" evidence="5">
    <location>
        <begin position="118"/>
        <end position="184"/>
    </location>
</feature>
<keyword evidence="2 4" id="KW-0547">Nucleotide-binding</keyword>
<comment type="similarity">
    <text evidence="4">Belongs to the MCM family.</text>
</comment>
<reference evidence="6 7" key="1">
    <citation type="journal article" date="2022" name="Plant J.">
        <title>Strategies of tolerance reflected in two North American maple genomes.</title>
        <authorList>
            <person name="McEvoy S.L."/>
            <person name="Sezen U.U."/>
            <person name="Trouern-Trend A."/>
            <person name="McMahon S.M."/>
            <person name="Schaberg P.G."/>
            <person name="Yang J."/>
            <person name="Wegrzyn J.L."/>
            <person name="Swenson N.G."/>
        </authorList>
    </citation>
    <scope>NUCLEOTIDE SEQUENCE [LARGE SCALE GENOMIC DNA]</scope>
    <source>
        <strain evidence="6">91603</strain>
    </source>
</reference>
<dbReference type="GO" id="GO:0000727">
    <property type="term" value="P:double-strand break repair via break-induced replication"/>
    <property type="evidence" value="ECO:0007669"/>
    <property type="project" value="TreeGrafter"/>
</dbReference>
<comment type="caution">
    <text evidence="6">The sequence shown here is derived from an EMBL/GenBank/DDBJ whole genome shotgun (WGS) entry which is preliminary data.</text>
</comment>
<keyword evidence="3 4" id="KW-0067">ATP-binding</keyword>
<sequence>MSVNLILLRSEAPPIEGIASGVLFEGDSVYVEAAVGQGENGSRVWSLKELYSESGSKDGTVPFKVSVMGVSALMCLVGDEGEWKWIGVERLPKIANSVQVCDGRRDTDIRNTKKDADEYDQLQFTAGALMLADNGICCIDEFDKMLVAIHEAMEQQTISITKARIQATLNARTSILAAANPTGGAMIRLNHLSILFLFLLLFF</sequence>
<dbReference type="InterPro" id="IPR018525">
    <property type="entry name" value="MCM_CS"/>
</dbReference>